<dbReference type="Gene3D" id="3.40.50.2000">
    <property type="entry name" value="Glycogen Phosphorylase B"/>
    <property type="match status" value="2"/>
</dbReference>
<gene>
    <name evidence="1" type="ORF">PCC6912_04090</name>
</gene>
<dbReference type="AlphaFoldDB" id="A0A3S0YL43"/>
<name>A0A3S0YL43_CHLFR</name>
<accession>A0A3S0YL43</accession>
<dbReference type="SUPFAM" id="SSF53756">
    <property type="entry name" value="UDP-Glycosyltransferase/glycogen phosphorylase"/>
    <property type="match status" value="1"/>
</dbReference>
<reference evidence="1 2" key="1">
    <citation type="journal article" date="2019" name="Genome Biol. Evol.">
        <title>Day and night: Metabolic profiles and evolutionary relationships of six axenic non-marine cyanobacteria.</title>
        <authorList>
            <person name="Will S.E."/>
            <person name="Henke P."/>
            <person name="Boedeker C."/>
            <person name="Huang S."/>
            <person name="Brinkmann H."/>
            <person name="Rohde M."/>
            <person name="Jarek M."/>
            <person name="Friedl T."/>
            <person name="Seufert S."/>
            <person name="Schumacher M."/>
            <person name="Overmann J."/>
            <person name="Neumann-Schaal M."/>
            <person name="Petersen J."/>
        </authorList>
    </citation>
    <scope>NUCLEOTIDE SEQUENCE [LARGE SCALE GENOMIC DNA]</scope>
    <source>
        <strain evidence="1 2">PCC 6912</strain>
    </source>
</reference>
<dbReference type="EMBL" id="RSCJ01000001">
    <property type="protein sequence ID" value="RUR86966.1"/>
    <property type="molecule type" value="Genomic_DNA"/>
</dbReference>
<dbReference type="Pfam" id="PF00201">
    <property type="entry name" value="UDPGT"/>
    <property type="match status" value="1"/>
</dbReference>
<dbReference type="PANTHER" id="PTHR48050">
    <property type="entry name" value="STEROL 3-BETA-GLUCOSYLTRANSFERASE"/>
    <property type="match status" value="1"/>
</dbReference>
<dbReference type="InterPro" id="IPR002213">
    <property type="entry name" value="UDP_glucos_trans"/>
</dbReference>
<dbReference type="OrthoDB" id="9805366at2"/>
<proteinExistence type="predicted"/>
<organism evidence="1 2">
    <name type="scientific">Chlorogloeopsis fritschii PCC 6912</name>
    <dbReference type="NCBI Taxonomy" id="211165"/>
    <lineage>
        <taxon>Bacteria</taxon>
        <taxon>Bacillati</taxon>
        <taxon>Cyanobacteriota</taxon>
        <taxon>Cyanophyceae</taxon>
        <taxon>Nostocales</taxon>
        <taxon>Chlorogloeopsidaceae</taxon>
        <taxon>Chlorogloeopsis</taxon>
    </lineage>
</organism>
<keyword evidence="1" id="KW-0808">Transferase</keyword>
<dbReference type="CDD" id="cd03784">
    <property type="entry name" value="GT1_Gtf-like"/>
    <property type="match status" value="1"/>
</dbReference>
<dbReference type="GO" id="GO:0008194">
    <property type="term" value="F:UDP-glycosyltransferase activity"/>
    <property type="evidence" value="ECO:0007669"/>
    <property type="project" value="InterPro"/>
</dbReference>
<dbReference type="Proteomes" id="UP000268857">
    <property type="component" value="Unassembled WGS sequence"/>
</dbReference>
<dbReference type="InterPro" id="IPR050426">
    <property type="entry name" value="Glycosyltransferase_28"/>
</dbReference>
<protein>
    <submittedName>
        <fullName evidence="1">Oleandomycin glycosyltransferase</fullName>
    </submittedName>
</protein>
<dbReference type="PANTHER" id="PTHR48050:SF13">
    <property type="entry name" value="STEROL 3-BETA-GLUCOSYLTRANSFERASE UGT80A2"/>
    <property type="match status" value="1"/>
</dbReference>
<dbReference type="STRING" id="211165.GCA_000317285_05323"/>
<evidence type="ECO:0000313" key="1">
    <source>
        <dbReference type="EMBL" id="RUR86966.1"/>
    </source>
</evidence>
<dbReference type="FunFam" id="3.40.50.2000:FF:000072">
    <property type="entry name" value="Glycosyl transferase"/>
    <property type="match status" value="1"/>
</dbReference>
<dbReference type="RefSeq" id="WP_016874114.1">
    <property type="nucleotide sequence ID" value="NZ_AJLN01000116.1"/>
</dbReference>
<evidence type="ECO:0000313" key="2">
    <source>
        <dbReference type="Proteomes" id="UP000268857"/>
    </source>
</evidence>
<comment type="caution">
    <text evidence="1">The sequence shown here is derived from an EMBL/GenBank/DDBJ whole genome shotgun (WGS) entry which is preliminary data.</text>
</comment>
<keyword evidence="2" id="KW-1185">Reference proteome</keyword>
<sequence length="427" mass="46308">MTHFGIICPGSTGHLNTMLPLGKELQQRGHRVTLFGVPDAQSKTQAAGLEFRVIGESEFPKGANAESLAKLGQLSGNSAFKYTVSLLRNGAAVILRDTPQAIKEAGVEALLVDQASPEGGTVADFLGIPFITICSAVVLNREESVPPIVTNWHYSTAWWARLRNRAGYELLKRIAKPIRDLIDEYRTEWKLPPHSNPNESYSQLAQISQQPAELEFPRQNLPQWFHFTGPYHSPIGRELPAFPYEKLIDQPLIYASMGTVQNRLIKVFHNIAEACVGLDAQLVISLGGSASPESLPALPGSPLVVEYAPQLELLQKANLTITHAGMNTTLECLSNGVPMVAIPIANDQPGIGARIAWAGVGEAIPVARLNVPKLRKAIKRVLTQESYKQNALRLQAAIHRAGGVSRAADIIEQAISTGKPVLANTNS</sequence>
<dbReference type="GO" id="GO:0017000">
    <property type="term" value="P:antibiotic biosynthetic process"/>
    <property type="evidence" value="ECO:0007669"/>
    <property type="project" value="UniProtKB-ARBA"/>
</dbReference>
<dbReference type="GO" id="GO:0016758">
    <property type="term" value="F:hexosyltransferase activity"/>
    <property type="evidence" value="ECO:0007669"/>
    <property type="project" value="UniProtKB-ARBA"/>
</dbReference>